<keyword evidence="1" id="KW-0446">Lipid-binding</keyword>
<dbReference type="SMART" id="SM00499">
    <property type="entry name" value="AAI"/>
    <property type="match status" value="1"/>
</dbReference>
<name>A0AAQ3KYX7_9LILI</name>
<evidence type="ECO:0000313" key="4">
    <source>
        <dbReference type="EMBL" id="WOL17598.1"/>
    </source>
</evidence>
<evidence type="ECO:0000256" key="2">
    <source>
        <dbReference type="SAM" id="SignalP"/>
    </source>
</evidence>
<evidence type="ECO:0000256" key="1">
    <source>
        <dbReference type="RuleBase" id="RU000628"/>
    </source>
</evidence>
<gene>
    <name evidence="4" type="ORF">Cni_G26391</name>
</gene>
<dbReference type="PRINTS" id="PR00382">
    <property type="entry name" value="LIPIDTRNSFER"/>
</dbReference>
<dbReference type="InterPro" id="IPR000528">
    <property type="entry name" value="Plant_nsLTP"/>
</dbReference>
<dbReference type="SUPFAM" id="SSF47699">
    <property type="entry name" value="Bifunctional inhibitor/lipid-transfer protein/seed storage 2S albumin"/>
    <property type="match status" value="1"/>
</dbReference>
<dbReference type="EMBL" id="CP136897">
    <property type="protein sequence ID" value="WOL17598.1"/>
    <property type="molecule type" value="Genomic_DNA"/>
</dbReference>
<comment type="function">
    <text evidence="1">Plant non-specific lipid-transfer proteins transfer phospholipids as well as galactolipids across membranes. May play a role in wax or cutin deposition in the cell walls of expanding epidermal cells and certain secretory tissues.</text>
</comment>
<sequence length="116" mass="11565">MKLQTIARAATILLLLLLPATEAAIQCSSVVRDLAPCVSYLGSTGSGTPPSACCRGLSSLVAAASTTADRRAVCSCILSAAATINLNPAAAQALPSSCGVSLPFTISPNVDCTKIG</sequence>
<keyword evidence="1" id="KW-0813">Transport</keyword>
<dbReference type="Proteomes" id="UP001327560">
    <property type="component" value="Chromosome 8"/>
</dbReference>
<keyword evidence="5" id="KW-1185">Reference proteome</keyword>
<proteinExistence type="inferred from homology"/>
<organism evidence="4 5">
    <name type="scientific">Canna indica</name>
    <name type="common">Indian-shot</name>
    <dbReference type="NCBI Taxonomy" id="4628"/>
    <lineage>
        <taxon>Eukaryota</taxon>
        <taxon>Viridiplantae</taxon>
        <taxon>Streptophyta</taxon>
        <taxon>Embryophyta</taxon>
        <taxon>Tracheophyta</taxon>
        <taxon>Spermatophyta</taxon>
        <taxon>Magnoliopsida</taxon>
        <taxon>Liliopsida</taxon>
        <taxon>Zingiberales</taxon>
        <taxon>Cannaceae</taxon>
        <taxon>Canna</taxon>
    </lineage>
</organism>
<comment type="similarity">
    <text evidence="1">Belongs to the plant LTP family.</text>
</comment>
<dbReference type="GO" id="GO:0008289">
    <property type="term" value="F:lipid binding"/>
    <property type="evidence" value="ECO:0007669"/>
    <property type="project" value="UniProtKB-KW"/>
</dbReference>
<dbReference type="Gene3D" id="1.10.110.10">
    <property type="entry name" value="Plant lipid-transfer and hydrophobic proteins"/>
    <property type="match status" value="1"/>
</dbReference>
<protein>
    <recommendedName>
        <fullName evidence="1">Non-specific lipid-transfer protein</fullName>
    </recommendedName>
</protein>
<dbReference type="PANTHER" id="PTHR33076">
    <property type="entry name" value="NON-SPECIFIC LIPID-TRANSFER PROTEIN 2-RELATED"/>
    <property type="match status" value="1"/>
</dbReference>
<evidence type="ECO:0000313" key="5">
    <source>
        <dbReference type="Proteomes" id="UP001327560"/>
    </source>
</evidence>
<feature type="signal peptide" evidence="2">
    <location>
        <begin position="1"/>
        <end position="23"/>
    </location>
</feature>
<dbReference type="InterPro" id="IPR016140">
    <property type="entry name" value="Bifunc_inhib/LTP/seed_store"/>
</dbReference>
<accession>A0AAQ3KYX7</accession>
<feature type="chain" id="PRO_5042894441" description="Non-specific lipid-transfer protein" evidence="2">
    <location>
        <begin position="24"/>
        <end position="116"/>
    </location>
</feature>
<reference evidence="4 5" key="1">
    <citation type="submission" date="2023-10" db="EMBL/GenBank/DDBJ databases">
        <title>Chromosome-scale genome assembly provides insights into flower coloration mechanisms of Canna indica.</title>
        <authorList>
            <person name="Li C."/>
        </authorList>
    </citation>
    <scope>NUCLEOTIDE SEQUENCE [LARGE SCALE GENOMIC DNA]</scope>
    <source>
        <tissue evidence="4">Flower</tissue>
    </source>
</reference>
<dbReference type="GO" id="GO:0006869">
    <property type="term" value="P:lipid transport"/>
    <property type="evidence" value="ECO:0007669"/>
    <property type="project" value="InterPro"/>
</dbReference>
<feature type="domain" description="Bifunctional inhibitor/plant lipid transfer protein/seed storage helical" evidence="3">
    <location>
        <begin position="27"/>
        <end position="112"/>
    </location>
</feature>
<dbReference type="CDD" id="cd01960">
    <property type="entry name" value="nsLTP1"/>
    <property type="match status" value="1"/>
</dbReference>
<dbReference type="Pfam" id="PF00234">
    <property type="entry name" value="Tryp_alpha_amyl"/>
    <property type="match status" value="1"/>
</dbReference>
<dbReference type="AlphaFoldDB" id="A0AAQ3KYX7"/>
<dbReference type="PROSITE" id="PS00597">
    <property type="entry name" value="PLANT_LTP"/>
    <property type="match status" value="1"/>
</dbReference>
<keyword evidence="2" id="KW-0732">Signal</keyword>
<dbReference type="InterPro" id="IPR036312">
    <property type="entry name" value="Bifun_inhib/LTP/seed_sf"/>
</dbReference>
<evidence type="ECO:0000259" key="3">
    <source>
        <dbReference type="SMART" id="SM00499"/>
    </source>
</evidence>